<dbReference type="PANTHER" id="PTHR35011:SF10">
    <property type="entry name" value="TRAP TRANSPORTER SMALL PERMEASE PROTEIN"/>
    <property type="match status" value="1"/>
</dbReference>
<evidence type="ECO:0000256" key="4">
    <source>
        <dbReference type="ARBA" id="ARBA00022519"/>
    </source>
</evidence>
<reference evidence="11 12" key="1">
    <citation type="submission" date="2018-04" db="EMBL/GenBank/DDBJ databases">
        <title>Genomic Encyclopedia of Archaeal and Bacterial Type Strains, Phase II (KMG-II): from individual species to whole genera.</title>
        <authorList>
            <person name="Goeker M."/>
        </authorList>
    </citation>
    <scope>NUCLEOTIDE SEQUENCE [LARGE SCALE GENOMIC DNA]</scope>
    <source>
        <strain evidence="11 12">DSM 29329</strain>
    </source>
</reference>
<feature type="transmembrane region" description="Helical" evidence="9">
    <location>
        <begin position="59"/>
        <end position="77"/>
    </location>
</feature>
<accession>A0A2T6A900</accession>
<keyword evidence="7 9" id="KW-0472">Membrane</keyword>
<dbReference type="GO" id="GO:0005886">
    <property type="term" value="C:plasma membrane"/>
    <property type="evidence" value="ECO:0007669"/>
    <property type="project" value="UniProtKB-SubCell"/>
</dbReference>
<evidence type="ECO:0000256" key="6">
    <source>
        <dbReference type="ARBA" id="ARBA00022989"/>
    </source>
</evidence>
<dbReference type="AlphaFoldDB" id="A0A2T6A900"/>
<comment type="subunit">
    <text evidence="9">The complex comprises the extracytoplasmic solute receptor protein and the two transmembrane proteins.</text>
</comment>
<dbReference type="EMBL" id="QBKN01000035">
    <property type="protein sequence ID" value="PTX40285.1"/>
    <property type="molecule type" value="Genomic_DNA"/>
</dbReference>
<feature type="transmembrane region" description="Helical" evidence="9">
    <location>
        <begin position="24"/>
        <end position="47"/>
    </location>
</feature>
<sequence length="189" mass="21213">MSAAEMERPGLYGVLDRALRVPELIAACVGGVFMVAAMVLTSTDAILRYFFNAPLTWNAYLTTYYLMVGMFVMPMAWGYRTGGYIRIVFLASLLPHGMAFSLLRLGKIIGAAYFGTLGWLAGEHFWEVFQRGDVEMGLIDWPVSWSWVWIPIGLGLLSLRMLLMAFGPSEDLHYADWLGEKDKPQEGEL</sequence>
<feature type="domain" description="Tripartite ATP-independent periplasmic transporters DctQ component" evidence="10">
    <location>
        <begin position="38"/>
        <end position="166"/>
    </location>
</feature>
<evidence type="ECO:0000256" key="3">
    <source>
        <dbReference type="ARBA" id="ARBA00022475"/>
    </source>
</evidence>
<evidence type="ECO:0000256" key="7">
    <source>
        <dbReference type="ARBA" id="ARBA00023136"/>
    </source>
</evidence>
<dbReference type="GO" id="GO:0022857">
    <property type="term" value="F:transmembrane transporter activity"/>
    <property type="evidence" value="ECO:0007669"/>
    <property type="project" value="UniProtKB-UniRule"/>
</dbReference>
<evidence type="ECO:0000259" key="10">
    <source>
        <dbReference type="Pfam" id="PF04290"/>
    </source>
</evidence>
<comment type="caution">
    <text evidence="11">The sequence shown here is derived from an EMBL/GenBank/DDBJ whole genome shotgun (WGS) entry which is preliminary data.</text>
</comment>
<dbReference type="GO" id="GO:0015740">
    <property type="term" value="P:C4-dicarboxylate transport"/>
    <property type="evidence" value="ECO:0007669"/>
    <property type="project" value="TreeGrafter"/>
</dbReference>
<comment type="function">
    <text evidence="9">Part of the tripartite ATP-independent periplasmic (TRAP) transport system.</text>
</comment>
<feature type="transmembrane region" description="Helical" evidence="9">
    <location>
        <begin position="146"/>
        <end position="166"/>
    </location>
</feature>
<evidence type="ECO:0000256" key="1">
    <source>
        <dbReference type="ARBA" id="ARBA00004429"/>
    </source>
</evidence>
<evidence type="ECO:0000256" key="8">
    <source>
        <dbReference type="ARBA" id="ARBA00038436"/>
    </source>
</evidence>
<evidence type="ECO:0000313" key="12">
    <source>
        <dbReference type="Proteomes" id="UP000244069"/>
    </source>
</evidence>
<dbReference type="Proteomes" id="UP000244069">
    <property type="component" value="Unassembled WGS sequence"/>
</dbReference>
<dbReference type="PANTHER" id="PTHR35011">
    <property type="entry name" value="2,3-DIKETO-L-GULONATE TRAP TRANSPORTER SMALL PERMEASE PROTEIN YIAM"/>
    <property type="match status" value="1"/>
</dbReference>
<evidence type="ECO:0000256" key="2">
    <source>
        <dbReference type="ARBA" id="ARBA00022448"/>
    </source>
</evidence>
<keyword evidence="5 9" id="KW-0812">Transmembrane</keyword>
<feature type="transmembrane region" description="Helical" evidence="9">
    <location>
        <begin position="108"/>
        <end position="126"/>
    </location>
</feature>
<proteinExistence type="inferred from homology"/>
<comment type="subcellular location">
    <subcellularLocation>
        <location evidence="1 9">Cell inner membrane</location>
        <topology evidence="1 9">Multi-pass membrane protein</topology>
    </subcellularLocation>
</comment>
<comment type="similarity">
    <text evidence="8 9">Belongs to the TRAP transporter small permease family.</text>
</comment>
<dbReference type="RefSeq" id="WP_107978557.1">
    <property type="nucleotide sequence ID" value="NZ_BMEZ01000034.1"/>
</dbReference>
<protein>
    <recommendedName>
        <fullName evidence="9">TRAP transporter small permease protein</fullName>
    </recommendedName>
</protein>
<evidence type="ECO:0000256" key="9">
    <source>
        <dbReference type="RuleBase" id="RU369079"/>
    </source>
</evidence>
<evidence type="ECO:0000313" key="11">
    <source>
        <dbReference type="EMBL" id="PTX40285.1"/>
    </source>
</evidence>
<evidence type="ECO:0000256" key="5">
    <source>
        <dbReference type="ARBA" id="ARBA00022692"/>
    </source>
</evidence>
<keyword evidence="4 9" id="KW-0997">Cell inner membrane</keyword>
<keyword evidence="3" id="KW-1003">Cell membrane</keyword>
<organism evidence="11 12">
    <name type="scientific">Allosediminivita pacifica</name>
    <dbReference type="NCBI Taxonomy" id="1267769"/>
    <lineage>
        <taxon>Bacteria</taxon>
        <taxon>Pseudomonadati</taxon>
        <taxon>Pseudomonadota</taxon>
        <taxon>Alphaproteobacteria</taxon>
        <taxon>Rhodobacterales</taxon>
        <taxon>Paracoccaceae</taxon>
        <taxon>Allosediminivita</taxon>
    </lineage>
</organism>
<dbReference type="Pfam" id="PF04290">
    <property type="entry name" value="DctQ"/>
    <property type="match status" value="1"/>
</dbReference>
<keyword evidence="2 9" id="KW-0813">Transport</keyword>
<name>A0A2T6A900_9RHOB</name>
<keyword evidence="6 9" id="KW-1133">Transmembrane helix</keyword>
<dbReference type="InterPro" id="IPR055348">
    <property type="entry name" value="DctQ"/>
</dbReference>
<gene>
    <name evidence="11" type="ORF">C8N44_1355</name>
</gene>
<keyword evidence="12" id="KW-1185">Reference proteome</keyword>
<dbReference type="InterPro" id="IPR007387">
    <property type="entry name" value="TRAP_DctQ"/>
</dbReference>